<feature type="compositionally biased region" description="Polar residues" evidence="1">
    <location>
        <begin position="482"/>
        <end position="493"/>
    </location>
</feature>
<feature type="compositionally biased region" description="Basic and acidic residues" evidence="1">
    <location>
        <begin position="406"/>
        <end position="416"/>
    </location>
</feature>
<evidence type="ECO:0000313" key="5">
    <source>
        <dbReference type="Proteomes" id="UP001610432"/>
    </source>
</evidence>
<keyword evidence="2" id="KW-1133">Transmembrane helix</keyword>
<keyword evidence="2" id="KW-0812">Transmembrane</keyword>
<feature type="compositionally biased region" description="Polar residues" evidence="1">
    <location>
        <begin position="98"/>
        <end position="115"/>
    </location>
</feature>
<evidence type="ECO:0000259" key="3">
    <source>
        <dbReference type="PROSITE" id="PS50006"/>
    </source>
</evidence>
<evidence type="ECO:0000256" key="1">
    <source>
        <dbReference type="SAM" id="MobiDB-lite"/>
    </source>
</evidence>
<dbReference type="PANTHER" id="PTHR15715:SF46">
    <property type="entry name" value="TO VACUOLE TARGETING VPS64, PUTATIVE (AFU_ORTHOLOGUE AFUA_2G02420)-RELATED"/>
    <property type="match status" value="1"/>
</dbReference>
<feature type="region of interest" description="Disordered" evidence="1">
    <location>
        <begin position="1"/>
        <end position="136"/>
    </location>
</feature>
<dbReference type="InterPro" id="IPR008984">
    <property type="entry name" value="SMAD_FHA_dom_sf"/>
</dbReference>
<feature type="compositionally biased region" description="Polar residues" evidence="1">
    <location>
        <begin position="659"/>
        <end position="678"/>
    </location>
</feature>
<dbReference type="SMART" id="SM00240">
    <property type="entry name" value="FHA"/>
    <property type="match status" value="1"/>
</dbReference>
<protein>
    <submittedName>
        <fullName evidence="4">Cytoplasm to vacuole targeting Vps64</fullName>
    </submittedName>
</protein>
<dbReference type="InterPro" id="IPR051176">
    <property type="entry name" value="Cent_Immune-Sig_Mod"/>
</dbReference>
<feature type="compositionally biased region" description="Basic and acidic residues" evidence="1">
    <location>
        <begin position="524"/>
        <end position="548"/>
    </location>
</feature>
<dbReference type="Gene3D" id="2.60.200.20">
    <property type="match status" value="1"/>
</dbReference>
<dbReference type="EMBL" id="JBFXLQ010000013">
    <property type="protein sequence ID" value="KAL2868580.1"/>
    <property type="molecule type" value="Genomic_DNA"/>
</dbReference>
<dbReference type="Pfam" id="PF00498">
    <property type="entry name" value="FHA"/>
    <property type="match status" value="1"/>
</dbReference>
<dbReference type="CDD" id="cd22679">
    <property type="entry name" value="FHA_SLMAP"/>
    <property type="match status" value="1"/>
</dbReference>
<dbReference type="RefSeq" id="XP_070887559.1">
    <property type="nucleotide sequence ID" value="XM_071035032.1"/>
</dbReference>
<dbReference type="PROSITE" id="PS50006">
    <property type="entry name" value="FHA_DOMAIN"/>
    <property type="match status" value="1"/>
</dbReference>
<feature type="transmembrane region" description="Helical" evidence="2">
    <location>
        <begin position="727"/>
        <end position="746"/>
    </location>
</feature>
<feature type="region of interest" description="Disordered" evidence="1">
    <location>
        <begin position="647"/>
        <end position="711"/>
    </location>
</feature>
<dbReference type="InterPro" id="IPR000253">
    <property type="entry name" value="FHA_dom"/>
</dbReference>
<feature type="compositionally biased region" description="Pro residues" evidence="1">
    <location>
        <begin position="443"/>
        <end position="453"/>
    </location>
</feature>
<feature type="region of interest" description="Disordered" evidence="1">
    <location>
        <begin position="524"/>
        <end position="601"/>
    </location>
</feature>
<feature type="compositionally biased region" description="Low complexity" evidence="1">
    <location>
        <begin position="50"/>
        <end position="67"/>
    </location>
</feature>
<keyword evidence="5" id="KW-1185">Reference proteome</keyword>
<comment type="caution">
    <text evidence="4">The sequence shown here is derived from an EMBL/GenBank/DDBJ whole genome shotgun (WGS) entry which is preliminary data.</text>
</comment>
<name>A0ABR4LVL3_9EURO</name>
<feature type="region of interest" description="Disordered" evidence="1">
    <location>
        <begin position="406"/>
        <end position="493"/>
    </location>
</feature>
<feature type="compositionally biased region" description="Polar residues" evidence="1">
    <location>
        <begin position="68"/>
        <end position="84"/>
    </location>
</feature>
<reference evidence="4 5" key="1">
    <citation type="submission" date="2024-07" db="EMBL/GenBank/DDBJ databases">
        <title>Section-level genome sequencing and comparative genomics of Aspergillus sections Usti and Cavernicolus.</title>
        <authorList>
            <consortium name="Lawrence Berkeley National Laboratory"/>
            <person name="Nybo J.L."/>
            <person name="Vesth T.C."/>
            <person name="Theobald S."/>
            <person name="Frisvad J.C."/>
            <person name="Larsen T.O."/>
            <person name="Kjaerboelling I."/>
            <person name="Rothschild-Mancinelli K."/>
            <person name="Lyhne E.K."/>
            <person name="Kogle M.E."/>
            <person name="Barry K."/>
            <person name="Clum A."/>
            <person name="Na H."/>
            <person name="Ledsgaard L."/>
            <person name="Lin J."/>
            <person name="Lipzen A."/>
            <person name="Kuo A."/>
            <person name="Riley R."/>
            <person name="Mondo S."/>
            <person name="Labutti K."/>
            <person name="Haridas S."/>
            <person name="Pangalinan J."/>
            <person name="Salamov A.A."/>
            <person name="Simmons B.A."/>
            <person name="Magnuson J.K."/>
            <person name="Chen J."/>
            <person name="Drula E."/>
            <person name="Henrissat B."/>
            <person name="Wiebenga A."/>
            <person name="Lubbers R.J."/>
            <person name="Gomes A.C."/>
            <person name="Macurrencykelacurrency M.R."/>
            <person name="Stajich J."/>
            <person name="Grigoriev I.V."/>
            <person name="Mortensen U.H."/>
            <person name="De Vries R.P."/>
            <person name="Baker S.E."/>
            <person name="Andersen M.R."/>
        </authorList>
    </citation>
    <scope>NUCLEOTIDE SEQUENCE [LARGE SCALE GENOMIC DNA]</scope>
    <source>
        <strain evidence="4 5">CBS 449.75</strain>
    </source>
</reference>
<organism evidence="4 5">
    <name type="scientific">Aspergillus lucknowensis</name>
    <dbReference type="NCBI Taxonomy" id="176173"/>
    <lineage>
        <taxon>Eukaryota</taxon>
        <taxon>Fungi</taxon>
        <taxon>Dikarya</taxon>
        <taxon>Ascomycota</taxon>
        <taxon>Pezizomycotina</taxon>
        <taxon>Eurotiomycetes</taxon>
        <taxon>Eurotiomycetidae</taxon>
        <taxon>Eurotiales</taxon>
        <taxon>Aspergillaceae</taxon>
        <taxon>Aspergillus</taxon>
        <taxon>Aspergillus subgen. Nidulantes</taxon>
    </lineage>
</organism>
<feature type="region of interest" description="Disordered" evidence="1">
    <location>
        <begin position="318"/>
        <end position="354"/>
    </location>
</feature>
<keyword evidence="2" id="KW-0472">Membrane</keyword>
<dbReference type="PANTHER" id="PTHR15715">
    <property type="entry name" value="CENTROSOMAL PROTEIN OF 170 KDA"/>
    <property type="match status" value="1"/>
</dbReference>
<dbReference type="Proteomes" id="UP001610432">
    <property type="component" value="Unassembled WGS sequence"/>
</dbReference>
<sequence>MTAVASPPSVQTGPRLGWYDPGNGGQDPLSSMNPEEVSRMFIPRKTLHRSNSSSSIGSNSSTSSTSTVLQNPSGTDAGQPSNTESTSWSSKKKASKSVWPNSKSEPVSGISNPRSQAKPAFFSGTGASSAMSGIQQPSSILPSQQHLLQSSLQNGARSGNTPTGEPPAILTLIPINGTFEKKQITVPFYPETLRIGRQTNAKTVPTPKNGFFDSKVLSRQHAEIWADRSGKIWIRDVKSSNGTFLNGQRLSPENRESDPHEIRENDTLELGIDIVSEDQKTIVHHKVSAKVEHAGIYGSMPNIFDLTLGDLDPASGNGLLPSPLSQPLSHIRGRAGSASSTRSTQSTASSQFNQLQQQRQMNYWSSPLSIEQIVRRLTTEMKQAKQQQQDLRQTDEFLAGLMKPGAVEKEKQKHSPGDSTSSRQLNGRPKMPRMDSFSRFSDPPAPPPQQPLPEKPDSLPRNGVDAISPLKRSDTEKPKMTAGSSPVSRESSQILSLIEALSSAKRELDSQGARVKELESMLVRERQARESAEEKAKALELLSTKEAEGASESSTVKPQSDGSQLNPEETKIEKSIPEISDGSTASQQEPILADSHSEGLQRRLETLMDEMEQMRKQVSLFKDRTEKAETETVEVRKSLSEMIETLRKERIDSRKRSAPISSVPETASTNNTSSQPDNESAAAGKDSKPYPQHSVLSPHSNEVESPAHGITAQSHRPLDVIEQSSPYASMLGVVLLGVGLMAYLNGWQRVDK</sequence>
<feature type="domain" description="FHA" evidence="3">
    <location>
        <begin position="193"/>
        <end position="250"/>
    </location>
</feature>
<evidence type="ECO:0000313" key="4">
    <source>
        <dbReference type="EMBL" id="KAL2868580.1"/>
    </source>
</evidence>
<gene>
    <name evidence="4" type="ORF">BJX67DRAFT_45595</name>
</gene>
<dbReference type="SUPFAM" id="SSF49879">
    <property type="entry name" value="SMAD/FHA domain"/>
    <property type="match status" value="1"/>
</dbReference>
<accession>A0ABR4LVL3</accession>
<proteinExistence type="predicted"/>
<feature type="compositionally biased region" description="Polar residues" evidence="1">
    <location>
        <begin position="551"/>
        <end position="567"/>
    </location>
</feature>
<evidence type="ECO:0000256" key="2">
    <source>
        <dbReference type="SAM" id="Phobius"/>
    </source>
</evidence>
<dbReference type="GeneID" id="98150104"/>